<evidence type="ECO:0000256" key="1">
    <source>
        <dbReference type="ARBA" id="ARBA00008308"/>
    </source>
</evidence>
<gene>
    <name evidence="2" type="ORF">ABEB36_006692</name>
</gene>
<name>A0ABD1ERF5_HYPHA</name>
<dbReference type="Proteomes" id="UP001566132">
    <property type="component" value="Unassembled WGS sequence"/>
</dbReference>
<dbReference type="InterPro" id="IPR029063">
    <property type="entry name" value="SAM-dependent_MTases_sf"/>
</dbReference>
<organism evidence="2 3">
    <name type="scientific">Hypothenemus hampei</name>
    <name type="common">Coffee berry borer</name>
    <dbReference type="NCBI Taxonomy" id="57062"/>
    <lineage>
        <taxon>Eukaryota</taxon>
        <taxon>Metazoa</taxon>
        <taxon>Ecdysozoa</taxon>
        <taxon>Arthropoda</taxon>
        <taxon>Hexapoda</taxon>
        <taxon>Insecta</taxon>
        <taxon>Pterygota</taxon>
        <taxon>Neoptera</taxon>
        <taxon>Endopterygota</taxon>
        <taxon>Coleoptera</taxon>
        <taxon>Polyphaga</taxon>
        <taxon>Cucujiformia</taxon>
        <taxon>Curculionidae</taxon>
        <taxon>Scolytinae</taxon>
        <taxon>Hypothenemus</taxon>
    </lineage>
</organism>
<comment type="similarity">
    <text evidence="1">Belongs to the UPF0585 family.</text>
</comment>
<dbReference type="PANTHER" id="PTHR20974">
    <property type="entry name" value="UPF0585 PROTEIN CG18661"/>
    <property type="match status" value="1"/>
</dbReference>
<dbReference type="PANTHER" id="PTHR20974:SF0">
    <property type="entry name" value="UPF0585 PROTEIN CG18661"/>
    <property type="match status" value="1"/>
</dbReference>
<proteinExistence type="inferred from homology"/>
<accession>A0ABD1ERF5</accession>
<dbReference type="SUPFAM" id="SSF53335">
    <property type="entry name" value="S-adenosyl-L-methionine-dependent methyltransferases"/>
    <property type="match status" value="1"/>
</dbReference>
<reference evidence="2 3" key="1">
    <citation type="submission" date="2024-05" db="EMBL/GenBank/DDBJ databases">
        <title>Genetic variation in Jamaican populations of the coffee berry borer (Hypothenemus hampei).</title>
        <authorList>
            <person name="Errbii M."/>
            <person name="Myrie A."/>
        </authorList>
    </citation>
    <scope>NUCLEOTIDE SEQUENCE [LARGE SCALE GENOMIC DNA]</scope>
    <source>
        <strain evidence="2">JA-Hopewell-2020-01-JO</strain>
        <tissue evidence="2">Whole body</tissue>
    </source>
</reference>
<protein>
    <recommendedName>
        <fullName evidence="4">Methyltransferase-like 26</fullName>
    </recommendedName>
</protein>
<dbReference type="EMBL" id="JBDJPC010000005">
    <property type="protein sequence ID" value="KAL1501358.1"/>
    <property type="molecule type" value="Genomic_DNA"/>
</dbReference>
<evidence type="ECO:0000313" key="3">
    <source>
        <dbReference type="Proteomes" id="UP001566132"/>
    </source>
</evidence>
<dbReference type="InterPro" id="IPR010342">
    <property type="entry name" value="DUF938"/>
</dbReference>
<sequence length="207" mass="23639">MGEFSRTLTYPAAERNKTFILEVLRKYIQANVPTTLLEISSGSGQHASFVATNFPQMIVQPSEVDHKLFDSIKGYAKQVPGGNMKEPLWIDVERGPWSVSKGYDYLLNVNMFHITPYSCTKSFFKYGSEILKSQGLIFSYGPYAQNGIIEPQSNIDFDRNLKQMNPEFGLRDIKDIEKEALLYGVHLRKIFDLPANNKCLVWQKSEN</sequence>
<evidence type="ECO:0000313" key="2">
    <source>
        <dbReference type="EMBL" id="KAL1501358.1"/>
    </source>
</evidence>
<comment type="caution">
    <text evidence="2">The sequence shown here is derived from an EMBL/GenBank/DDBJ whole genome shotgun (WGS) entry which is preliminary data.</text>
</comment>
<evidence type="ECO:0008006" key="4">
    <source>
        <dbReference type="Google" id="ProtNLM"/>
    </source>
</evidence>
<dbReference type="Pfam" id="PF06080">
    <property type="entry name" value="DUF938"/>
    <property type="match status" value="1"/>
</dbReference>
<dbReference type="AlphaFoldDB" id="A0ABD1ERF5"/>
<keyword evidence="3" id="KW-1185">Reference proteome</keyword>